<evidence type="ECO:0000256" key="6">
    <source>
        <dbReference type="ARBA" id="ARBA00023136"/>
    </source>
</evidence>
<feature type="transmembrane region" description="Helical" evidence="8">
    <location>
        <begin position="292"/>
        <end position="310"/>
    </location>
</feature>
<evidence type="ECO:0000256" key="4">
    <source>
        <dbReference type="ARBA" id="ARBA00022692"/>
    </source>
</evidence>
<organism evidence="9 10">
    <name type="scientific">Propioniferax innocua</name>
    <dbReference type="NCBI Taxonomy" id="1753"/>
    <lineage>
        <taxon>Bacteria</taxon>
        <taxon>Bacillati</taxon>
        <taxon>Actinomycetota</taxon>
        <taxon>Actinomycetes</taxon>
        <taxon>Propionibacteriales</taxon>
        <taxon>Propionibacteriaceae</taxon>
        <taxon>Propioniferax</taxon>
    </lineage>
</organism>
<keyword evidence="10" id="KW-1185">Reference proteome</keyword>
<name>A0A542Z7D6_9ACTN</name>
<dbReference type="OrthoDB" id="9774600at2"/>
<feature type="transmembrane region" description="Helical" evidence="8">
    <location>
        <begin position="198"/>
        <end position="216"/>
    </location>
</feature>
<dbReference type="Proteomes" id="UP000316196">
    <property type="component" value="Unassembled WGS sequence"/>
</dbReference>
<gene>
    <name evidence="9" type="ORF">FB460_2560</name>
</gene>
<comment type="similarity">
    <text evidence="7">Belongs to the glycosyltransferase 87 family.</text>
</comment>
<feature type="transmembrane region" description="Helical" evidence="8">
    <location>
        <begin position="115"/>
        <end position="132"/>
    </location>
</feature>
<dbReference type="EMBL" id="VFOR01000005">
    <property type="protein sequence ID" value="TQL56257.1"/>
    <property type="molecule type" value="Genomic_DNA"/>
</dbReference>
<feature type="transmembrane region" description="Helical" evidence="8">
    <location>
        <begin position="78"/>
        <end position="103"/>
    </location>
</feature>
<feature type="transmembrane region" description="Helical" evidence="8">
    <location>
        <begin position="341"/>
        <end position="359"/>
    </location>
</feature>
<feature type="transmembrane region" description="Helical" evidence="8">
    <location>
        <begin position="169"/>
        <end position="192"/>
    </location>
</feature>
<keyword evidence="6 8" id="KW-0472">Membrane</keyword>
<keyword evidence="3 9" id="KW-0808">Transferase</keyword>
<accession>A0A542Z7D6</accession>
<keyword evidence="4 8" id="KW-0812">Transmembrane</keyword>
<proteinExistence type="inferred from homology"/>
<feature type="transmembrane region" description="Helical" evidence="8">
    <location>
        <begin position="255"/>
        <end position="280"/>
    </location>
</feature>
<evidence type="ECO:0000256" key="2">
    <source>
        <dbReference type="ARBA" id="ARBA00022475"/>
    </source>
</evidence>
<keyword evidence="2" id="KW-1003">Cell membrane</keyword>
<evidence type="ECO:0000256" key="7">
    <source>
        <dbReference type="ARBA" id="ARBA00024033"/>
    </source>
</evidence>
<evidence type="ECO:0000313" key="10">
    <source>
        <dbReference type="Proteomes" id="UP000316196"/>
    </source>
</evidence>
<dbReference type="InterPro" id="IPR018584">
    <property type="entry name" value="GT87"/>
</dbReference>
<keyword evidence="5 8" id="KW-1133">Transmembrane helix</keyword>
<reference evidence="9 10" key="1">
    <citation type="submission" date="2019-06" db="EMBL/GenBank/DDBJ databases">
        <title>Sequencing the genomes of 1000 actinobacteria strains.</title>
        <authorList>
            <person name="Klenk H.-P."/>
        </authorList>
    </citation>
    <scope>NUCLEOTIDE SEQUENCE [LARGE SCALE GENOMIC DNA]</scope>
    <source>
        <strain evidence="9 10">DSM 8251</strain>
    </source>
</reference>
<dbReference type="GO" id="GO:0005886">
    <property type="term" value="C:plasma membrane"/>
    <property type="evidence" value="ECO:0007669"/>
    <property type="project" value="UniProtKB-SubCell"/>
</dbReference>
<evidence type="ECO:0000256" key="1">
    <source>
        <dbReference type="ARBA" id="ARBA00004651"/>
    </source>
</evidence>
<feature type="transmembrane region" description="Helical" evidence="8">
    <location>
        <begin position="12"/>
        <end position="30"/>
    </location>
</feature>
<comment type="subcellular location">
    <subcellularLocation>
        <location evidence="1">Cell membrane</location>
        <topology evidence="1">Multi-pass membrane protein</topology>
    </subcellularLocation>
</comment>
<dbReference type="RefSeq" id="WP_142094569.1">
    <property type="nucleotide sequence ID" value="NZ_BAAAMD010000003.1"/>
</dbReference>
<evidence type="ECO:0000313" key="9">
    <source>
        <dbReference type="EMBL" id="TQL56257.1"/>
    </source>
</evidence>
<evidence type="ECO:0000256" key="3">
    <source>
        <dbReference type="ARBA" id="ARBA00022679"/>
    </source>
</evidence>
<dbReference type="AlphaFoldDB" id="A0A542Z7D6"/>
<keyword evidence="9" id="KW-0328">Glycosyltransferase</keyword>
<evidence type="ECO:0000256" key="5">
    <source>
        <dbReference type="ARBA" id="ARBA00022989"/>
    </source>
</evidence>
<evidence type="ECO:0000256" key="8">
    <source>
        <dbReference type="SAM" id="Phobius"/>
    </source>
</evidence>
<protein>
    <submittedName>
        <fullName evidence="9">Alpha-1,2-mannosyltransferase</fullName>
    </submittedName>
</protein>
<comment type="caution">
    <text evidence="9">The sequence shown here is derived from an EMBL/GenBank/DDBJ whole genome shotgun (WGS) entry which is preliminary data.</text>
</comment>
<feature type="transmembrane region" description="Helical" evidence="8">
    <location>
        <begin position="317"/>
        <end position="335"/>
    </location>
</feature>
<feature type="transmembrane region" description="Helical" evidence="8">
    <location>
        <begin position="371"/>
        <end position="392"/>
    </location>
</feature>
<sequence>MSMTRAYAARWALEFLPAGIVAFALLPWIIASGDAVPWRPAMLDLEVYRVTVADLLGGGDIYETRASIAHLPFIYPPIAAIVMVPFGVLPSAVLQVVWTLGGLFAQWVVLKRCGVGRGVPMAWAMVTLVLAVEPIRTTLGYGQINTMLMALVVADLLPHPQRRRWFPAGTWIGLAAAVKLTPLLFVVLLFAVRRWRHAWGALASFGFLTGFGALILPHESLAFVRKVVTGDMYGDPVYSGNQSLAAFADREFGSVWAGLAFLGLAGLLALGAVYIGAVLWDRSTDPGTRWAHRVWVVGLVGLTTCLVSPISWTHHHVWLVPLALGALAGGLPLVIRVASLLWSGWVALCIPLTFLPYGEGRELEFTWYQRIAVEVTPVLGVGILLLSLVWTFRGARGGVRSAVSPVGRRIAL</sequence>
<dbReference type="GO" id="GO:0016758">
    <property type="term" value="F:hexosyltransferase activity"/>
    <property type="evidence" value="ECO:0007669"/>
    <property type="project" value="InterPro"/>
</dbReference>
<dbReference type="Pfam" id="PF09594">
    <property type="entry name" value="GT87"/>
    <property type="match status" value="1"/>
</dbReference>